<name>A0A8H5F2Y0_9AGAR</name>
<dbReference type="SUPFAM" id="SSF55347">
    <property type="entry name" value="Glyceraldehyde-3-phosphate dehydrogenase-like, C-terminal domain"/>
    <property type="match status" value="1"/>
</dbReference>
<feature type="domain" description="Gfo/Idh/MocA-like oxidoreductase C-terminal" evidence="2">
    <location>
        <begin position="188"/>
        <end position="455"/>
    </location>
</feature>
<dbReference type="AlphaFoldDB" id="A0A8H5F2Y0"/>
<dbReference type="Proteomes" id="UP000567179">
    <property type="component" value="Unassembled WGS sequence"/>
</dbReference>
<dbReference type="GO" id="GO:0000166">
    <property type="term" value="F:nucleotide binding"/>
    <property type="evidence" value="ECO:0007669"/>
    <property type="project" value="InterPro"/>
</dbReference>
<evidence type="ECO:0000313" key="4">
    <source>
        <dbReference type="Proteomes" id="UP000567179"/>
    </source>
</evidence>
<dbReference type="PANTHER" id="PTHR43377:SF12">
    <property type="entry name" value="BINDING ROSSMANN FOLD OXIDOREDUCTASE, PUTATIVE (AFU_ORTHOLOGUE AFUA_3G11840)-RELATED"/>
    <property type="match status" value="1"/>
</dbReference>
<dbReference type="Pfam" id="PF02894">
    <property type="entry name" value="GFO_IDH_MocA_C"/>
    <property type="match status" value="1"/>
</dbReference>
<dbReference type="InterPro" id="IPR000683">
    <property type="entry name" value="Gfo/Idh/MocA-like_OxRdtase_N"/>
</dbReference>
<keyword evidence="4" id="KW-1185">Reference proteome</keyword>
<reference evidence="3 4" key="1">
    <citation type="journal article" date="2020" name="ISME J.">
        <title>Uncovering the hidden diversity of litter-decomposition mechanisms in mushroom-forming fungi.</title>
        <authorList>
            <person name="Floudas D."/>
            <person name="Bentzer J."/>
            <person name="Ahren D."/>
            <person name="Johansson T."/>
            <person name="Persson P."/>
            <person name="Tunlid A."/>
        </authorList>
    </citation>
    <scope>NUCLEOTIDE SEQUENCE [LARGE SCALE GENOMIC DNA]</scope>
    <source>
        <strain evidence="3 4">CBS 101986</strain>
    </source>
</reference>
<dbReference type="EMBL" id="JAACJJ010000028">
    <property type="protein sequence ID" value="KAF5321373.1"/>
    <property type="molecule type" value="Genomic_DNA"/>
</dbReference>
<dbReference type="InterPro" id="IPR051450">
    <property type="entry name" value="Gfo/Idh/MocA_Oxidoreductases"/>
</dbReference>
<accession>A0A8H5F2Y0</accession>
<evidence type="ECO:0000259" key="1">
    <source>
        <dbReference type="Pfam" id="PF01408"/>
    </source>
</evidence>
<dbReference type="InterPro" id="IPR036291">
    <property type="entry name" value="NAD(P)-bd_dom_sf"/>
</dbReference>
<dbReference type="PANTHER" id="PTHR43377">
    <property type="entry name" value="BILIVERDIN REDUCTASE A"/>
    <property type="match status" value="1"/>
</dbReference>
<dbReference type="OrthoDB" id="64915at2759"/>
<evidence type="ECO:0000313" key="3">
    <source>
        <dbReference type="EMBL" id="KAF5321373.1"/>
    </source>
</evidence>
<sequence length="473" mass="52273">MSHLLSNTKSLWRRSARLKNPPQVMDNTNPGSQGHFVTLAVVGCGQRGKAYSRYALEFPDKCKVIAIAEPRPKTQRNFANIHKVDKTLVFDTWQDLLAASADTIGTIGKRLADAVIIAVQDELHAEVATAFAKQEYHILCEKPMATTIEDCLKMETAIKDTGKVFGMGHVMRYSPYSQEITQIIQSGALGELINIVQVEPVGHYHFAHSYVRGNWNQEASSSFALMTKCCHDIDLICHWFLPAVPVKISSFGSLKHFRKSAKPEAAGNATRCLECPIEKECPYSAKRIYLDPVYQGNTHWPASTIVDGIPDIENITSALKDGPYGRCVYESPNDVCDNQVVNIEFSNGSTASFTMVAFTSQICERQTRLHFSHGEIIGDMNNFTVNDFRKRTSKAHQPLNEGGGHGGGDIGLIRSFVNAVGTKQQSLMGTDIEEVLKSHLTVFAAEESRKKGVVVNCVEFENNARQLAAKGHI</sequence>
<protein>
    <recommendedName>
        <fullName evidence="5">Gfo/Idh/MocA-like oxidoreductase N-terminal domain-containing protein</fullName>
    </recommendedName>
</protein>
<dbReference type="SUPFAM" id="SSF51735">
    <property type="entry name" value="NAD(P)-binding Rossmann-fold domains"/>
    <property type="match status" value="1"/>
</dbReference>
<feature type="domain" description="Gfo/Idh/MocA-like oxidoreductase N-terminal" evidence="1">
    <location>
        <begin position="39"/>
        <end position="169"/>
    </location>
</feature>
<evidence type="ECO:0000259" key="2">
    <source>
        <dbReference type="Pfam" id="PF02894"/>
    </source>
</evidence>
<comment type="caution">
    <text evidence="3">The sequence shown here is derived from an EMBL/GenBank/DDBJ whole genome shotgun (WGS) entry which is preliminary data.</text>
</comment>
<dbReference type="Pfam" id="PF01408">
    <property type="entry name" value="GFO_IDH_MocA"/>
    <property type="match status" value="1"/>
</dbReference>
<organism evidence="3 4">
    <name type="scientific">Psilocybe cf. subviscida</name>
    <dbReference type="NCBI Taxonomy" id="2480587"/>
    <lineage>
        <taxon>Eukaryota</taxon>
        <taxon>Fungi</taxon>
        <taxon>Dikarya</taxon>
        <taxon>Basidiomycota</taxon>
        <taxon>Agaricomycotina</taxon>
        <taxon>Agaricomycetes</taxon>
        <taxon>Agaricomycetidae</taxon>
        <taxon>Agaricales</taxon>
        <taxon>Agaricineae</taxon>
        <taxon>Strophariaceae</taxon>
        <taxon>Psilocybe</taxon>
    </lineage>
</organism>
<evidence type="ECO:0008006" key="5">
    <source>
        <dbReference type="Google" id="ProtNLM"/>
    </source>
</evidence>
<dbReference type="InterPro" id="IPR004104">
    <property type="entry name" value="Gfo/Idh/MocA-like_OxRdtase_C"/>
</dbReference>
<dbReference type="Gene3D" id="3.30.360.10">
    <property type="entry name" value="Dihydrodipicolinate Reductase, domain 2"/>
    <property type="match status" value="1"/>
</dbReference>
<proteinExistence type="predicted"/>
<dbReference type="Gene3D" id="3.40.50.720">
    <property type="entry name" value="NAD(P)-binding Rossmann-like Domain"/>
    <property type="match status" value="1"/>
</dbReference>
<gene>
    <name evidence="3" type="ORF">D9619_000766</name>
</gene>